<keyword evidence="2" id="KW-0378">Hydrolase</keyword>
<evidence type="ECO:0000259" key="1">
    <source>
        <dbReference type="Pfam" id="PF20731"/>
    </source>
</evidence>
<reference evidence="3" key="1">
    <citation type="submission" date="2019-01" db="EMBL/GenBank/DDBJ databases">
        <title>Cytophagaceae bacterium strain CAR-16.</title>
        <authorList>
            <person name="Chen W.-M."/>
        </authorList>
    </citation>
    <scope>NUCLEOTIDE SEQUENCE [LARGE SCALE GENOMIC DNA]</scope>
    <source>
        <strain evidence="3">ICH-30</strain>
    </source>
</reference>
<dbReference type="GO" id="GO:0004519">
    <property type="term" value="F:endonuclease activity"/>
    <property type="evidence" value="ECO:0007669"/>
    <property type="project" value="UniProtKB-KW"/>
</dbReference>
<evidence type="ECO:0000313" key="3">
    <source>
        <dbReference type="Proteomes" id="UP000289734"/>
    </source>
</evidence>
<dbReference type="Proteomes" id="UP000289734">
    <property type="component" value="Unassembled WGS sequence"/>
</dbReference>
<dbReference type="InterPro" id="IPR048923">
    <property type="entry name" value="RE_NgoFVII_C"/>
</dbReference>
<protein>
    <submittedName>
        <fullName evidence="2">Restriction endonuclease</fullName>
    </submittedName>
</protein>
<keyword evidence="2" id="KW-0255">Endonuclease</keyword>
<dbReference type="EMBL" id="SBKQ01000004">
    <property type="protein sequence ID" value="RXR33565.1"/>
    <property type="molecule type" value="Genomic_DNA"/>
</dbReference>
<sequence>MKSFAEIDIENNGNYIKLLSAVSKLSGLFSESRVPYLYYRAAENIFCRSFNAENLSRGDSAFDAKHFNIGVGLKTFICEKNSSTEKIAEFNKLSNQLKNLKGKDLAIKLAEFRNERIELAKRLYNTENSLYHVVARKKNELFLYETDYELININNINSIKSTAAGIQFEDGKNFYSFNFSKSTLFRKFEVPKNTFNIPIEIIEDPYTLLLQIFNEYKDLSTSKDLLVKGENYVILPLYGLKNGKKFVFEKSGLNQWNAGGRKRDFGEVYIPIPIIIHHLYPNFFPQRDKGFNLTVPSGETFNAKVCQENSKALMTNPNKALSDWLLRKILNLKEGELATIKKLEELGFDSVMITKKDENNFKIDKAGSDSYEKFINENQ</sequence>
<dbReference type="RefSeq" id="WP_129463665.1">
    <property type="nucleotide sequence ID" value="NZ_SBKQ01000004.1"/>
</dbReference>
<evidence type="ECO:0000313" key="2">
    <source>
        <dbReference type="EMBL" id="RXR33565.1"/>
    </source>
</evidence>
<organism evidence="2 3">
    <name type="scientific">Flavobacterium piscinae</name>
    <dbReference type="NCBI Taxonomy" id="2506424"/>
    <lineage>
        <taxon>Bacteria</taxon>
        <taxon>Pseudomonadati</taxon>
        <taxon>Bacteroidota</taxon>
        <taxon>Flavobacteriia</taxon>
        <taxon>Flavobacteriales</taxon>
        <taxon>Flavobacteriaceae</taxon>
        <taxon>Flavobacterium</taxon>
    </lineage>
</organism>
<gene>
    <name evidence="2" type="ORF">EQG68_04895</name>
</gene>
<accession>A0A4Q1KUY3</accession>
<keyword evidence="3" id="KW-1185">Reference proteome</keyword>
<dbReference type="AlphaFoldDB" id="A0A4Q1KUY3"/>
<dbReference type="OrthoDB" id="1296974at2"/>
<keyword evidence="2" id="KW-0540">Nuclease</keyword>
<feature type="domain" description="Restriction endonuclease type II NgoFVII C-terminal B3-like DNA-binding" evidence="1">
    <location>
        <begin position="245"/>
        <end position="355"/>
    </location>
</feature>
<proteinExistence type="predicted"/>
<dbReference type="Pfam" id="PF20731">
    <property type="entry name" value="RE_NgoFVII_C"/>
    <property type="match status" value="1"/>
</dbReference>
<name>A0A4Q1KUY3_9FLAO</name>
<comment type="caution">
    <text evidence="2">The sequence shown here is derived from an EMBL/GenBank/DDBJ whole genome shotgun (WGS) entry which is preliminary data.</text>
</comment>